<sequence length="125" mass="13428">RRPNAEAAAPPHSHSDESCAAMWGLVHDAIMGGGDSPAVRLAADIDSDKGTGQHLKDAKNSRQTYFLSSKSVAVASLTHILLNTHTHTHTLLLGWSPVNSSLVETARSVHMCTCKHTAIILQLER</sequence>
<evidence type="ECO:0000313" key="2">
    <source>
        <dbReference type="Proteomes" id="UP000264800"/>
    </source>
</evidence>
<protein>
    <submittedName>
        <fullName evidence="1">Uncharacterized protein</fullName>
    </submittedName>
</protein>
<reference evidence="1" key="1">
    <citation type="submission" date="2025-08" db="UniProtKB">
        <authorList>
            <consortium name="Ensembl"/>
        </authorList>
    </citation>
    <scope>IDENTIFICATION</scope>
</reference>
<dbReference type="AlphaFoldDB" id="A0A3Q3AYI2"/>
<proteinExistence type="predicted"/>
<dbReference type="Proteomes" id="UP000264800">
    <property type="component" value="Unplaced"/>
</dbReference>
<evidence type="ECO:0000313" key="1">
    <source>
        <dbReference type="Ensembl" id="ENSKMAP00000022258.1"/>
    </source>
</evidence>
<accession>A0A3Q3AYI2</accession>
<name>A0A3Q3AYI2_KRYMA</name>
<organism evidence="1 2">
    <name type="scientific">Kryptolebias marmoratus</name>
    <name type="common">Mangrove killifish</name>
    <name type="synonym">Rivulus marmoratus</name>
    <dbReference type="NCBI Taxonomy" id="37003"/>
    <lineage>
        <taxon>Eukaryota</taxon>
        <taxon>Metazoa</taxon>
        <taxon>Chordata</taxon>
        <taxon>Craniata</taxon>
        <taxon>Vertebrata</taxon>
        <taxon>Euteleostomi</taxon>
        <taxon>Actinopterygii</taxon>
        <taxon>Neopterygii</taxon>
        <taxon>Teleostei</taxon>
        <taxon>Neoteleostei</taxon>
        <taxon>Acanthomorphata</taxon>
        <taxon>Ovalentaria</taxon>
        <taxon>Atherinomorphae</taxon>
        <taxon>Cyprinodontiformes</taxon>
        <taxon>Rivulidae</taxon>
        <taxon>Kryptolebias</taxon>
    </lineage>
</organism>
<keyword evidence="2" id="KW-1185">Reference proteome</keyword>
<reference evidence="1" key="2">
    <citation type="submission" date="2025-09" db="UniProtKB">
        <authorList>
            <consortium name="Ensembl"/>
        </authorList>
    </citation>
    <scope>IDENTIFICATION</scope>
</reference>
<dbReference type="Ensembl" id="ENSKMAT00000022543.1">
    <property type="protein sequence ID" value="ENSKMAP00000022258.1"/>
    <property type="gene ID" value="ENSKMAG00000016532.1"/>
</dbReference>